<keyword evidence="1" id="KW-0378">Hydrolase</keyword>
<organism evidence="3 4">
    <name type="scientific">Marinoscillum furvescens DSM 4134</name>
    <dbReference type="NCBI Taxonomy" id="1122208"/>
    <lineage>
        <taxon>Bacteria</taxon>
        <taxon>Pseudomonadati</taxon>
        <taxon>Bacteroidota</taxon>
        <taxon>Cytophagia</taxon>
        <taxon>Cytophagales</taxon>
        <taxon>Reichenbachiellaceae</taxon>
        <taxon>Marinoscillum</taxon>
    </lineage>
</organism>
<feature type="domain" description="Sialate O-acetylesterase" evidence="2">
    <location>
        <begin position="399"/>
        <end position="514"/>
    </location>
</feature>
<dbReference type="Proteomes" id="UP000256779">
    <property type="component" value="Unassembled WGS sequence"/>
</dbReference>
<evidence type="ECO:0000313" key="3">
    <source>
        <dbReference type="EMBL" id="RED97932.1"/>
    </source>
</evidence>
<dbReference type="InterPro" id="IPR036514">
    <property type="entry name" value="SGNH_hydro_sf"/>
</dbReference>
<dbReference type="GO" id="GO:0005975">
    <property type="term" value="P:carbohydrate metabolic process"/>
    <property type="evidence" value="ECO:0007669"/>
    <property type="project" value="TreeGrafter"/>
</dbReference>
<dbReference type="Gene3D" id="2.60.120.260">
    <property type="entry name" value="Galactose-binding domain-like"/>
    <property type="match status" value="1"/>
</dbReference>
<protein>
    <submittedName>
        <fullName evidence="3">Sialate O-acetylesterase</fullName>
    </submittedName>
</protein>
<reference evidence="3 4" key="1">
    <citation type="submission" date="2018-07" db="EMBL/GenBank/DDBJ databases">
        <title>Genomic Encyclopedia of Type Strains, Phase IV (KMG-IV): sequencing the most valuable type-strain genomes for metagenomic binning, comparative biology and taxonomic classification.</title>
        <authorList>
            <person name="Goeker M."/>
        </authorList>
    </citation>
    <scope>NUCLEOTIDE SEQUENCE [LARGE SCALE GENOMIC DNA]</scope>
    <source>
        <strain evidence="3 4">DSM 4134</strain>
    </source>
</reference>
<dbReference type="Pfam" id="PF03629">
    <property type="entry name" value="SASA"/>
    <property type="match status" value="1"/>
</dbReference>
<dbReference type="PANTHER" id="PTHR22901:SF0">
    <property type="entry name" value="SIALATE O-ACETYLESTERASE"/>
    <property type="match status" value="1"/>
</dbReference>
<dbReference type="InterPro" id="IPR008979">
    <property type="entry name" value="Galactose-bd-like_sf"/>
</dbReference>
<dbReference type="EMBL" id="QREG01000011">
    <property type="protein sequence ID" value="RED97932.1"/>
    <property type="molecule type" value="Genomic_DNA"/>
</dbReference>
<keyword evidence="4" id="KW-1185">Reference proteome</keyword>
<dbReference type="InterPro" id="IPR039329">
    <property type="entry name" value="SIAE"/>
</dbReference>
<comment type="caution">
    <text evidence="3">The sequence shown here is derived from an EMBL/GenBank/DDBJ whole genome shotgun (WGS) entry which is preliminary data.</text>
</comment>
<dbReference type="RefSeq" id="WP_115868459.1">
    <property type="nucleotide sequence ID" value="NZ_QREG01000011.1"/>
</dbReference>
<dbReference type="GO" id="GO:0001681">
    <property type="term" value="F:sialate O-acetylesterase activity"/>
    <property type="evidence" value="ECO:0007669"/>
    <property type="project" value="InterPro"/>
</dbReference>
<sequence>MKQLLFLVFACIAAVSNGQVSLNLLFQDHMVLQRDHLVRFWGTGKPSEKISLSVDGITVNTVVDKSGKWEVLYPAHGAGGPYQIVIESTDYRSTIKDVWFGDVWIASGQSNMEWPLNGNVDGWQSEVANSSYNQIRFFKVPHQIGSSPQQSFNGGEWKIANPETSEHFSAVAWFFAKKNHLEKDVPVGIIESNWGGTPAEAWTPASRLVGVPGYELAAKEILDPKANWSDSIRANNERNETKYRRIGDEHSFLKTGTQLPGYNDSNWQQVALPNQEALTDFVWLRKHISLENTAESSLFLGDVTKTATYFVNGKLVGRESWQDDTPVLKIPENVLREGDNVIAIRCINDWDNKVYVGKPGAMYLEVGSERMDLSGDWLFSNQVEPPMPVVKRYNWLPGMIYHAMIAPIAGYTIKGVIWYQGESNADKPDQYYELFKTMIESWRIAWRQGEFPFLFVQLANFMERKPEPSESQWAALREAQSQVLQLPKTGMAVALDIGDALDIHPRNKRDVGERLWLAARNVAFGEALIHSGPTYKAHTMSGNRLVISYDYVGNGLISNGPVKGFALAGADGKYVWAEAKISDNQVVVWSDEITTPKYVRYGWADNPEVSLYNANGLPAVPFQQQL</sequence>
<evidence type="ECO:0000259" key="2">
    <source>
        <dbReference type="Pfam" id="PF03629"/>
    </source>
</evidence>
<evidence type="ECO:0000256" key="1">
    <source>
        <dbReference type="ARBA" id="ARBA00022801"/>
    </source>
</evidence>
<dbReference type="AlphaFoldDB" id="A0A3D9L1Z9"/>
<evidence type="ECO:0000313" key="4">
    <source>
        <dbReference type="Proteomes" id="UP000256779"/>
    </source>
</evidence>
<dbReference type="OrthoDB" id="9816001at2"/>
<accession>A0A3D9L1Z9</accession>
<proteinExistence type="predicted"/>
<dbReference type="Gene3D" id="3.40.50.1110">
    <property type="entry name" value="SGNH hydrolase"/>
    <property type="match status" value="1"/>
</dbReference>
<dbReference type="SUPFAM" id="SSF49785">
    <property type="entry name" value="Galactose-binding domain-like"/>
    <property type="match status" value="1"/>
</dbReference>
<name>A0A3D9L1Z9_MARFU</name>
<dbReference type="SUPFAM" id="SSF52266">
    <property type="entry name" value="SGNH hydrolase"/>
    <property type="match status" value="1"/>
</dbReference>
<dbReference type="PANTHER" id="PTHR22901">
    <property type="entry name" value="SIALATE O-ACETYLESTERASE"/>
    <property type="match status" value="1"/>
</dbReference>
<gene>
    <name evidence="3" type="ORF">C7460_11173</name>
</gene>
<dbReference type="InterPro" id="IPR005181">
    <property type="entry name" value="SASA"/>
</dbReference>